<reference evidence="3 4" key="1">
    <citation type="submission" date="2020-08" db="EMBL/GenBank/DDBJ databases">
        <authorList>
            <person name="Newling K."/>
            <person name="Davey J."/>
            <person name="Forrester S."/>
        </authorList>
    </citation>
    <scope>NUCLEOTIDE SEQUENCE [LARGE SCALE GENOMIC DNA]</scope>
    <source>
        <strain evidence="4">Crithidia deanei Carvalho (ATCC PRA-265)</strain>
    </source>
</reference>
<feature type="region of interest" description="Disordered" evidence="1">
    <location>
        <begin position="1"/>
        <end position="26"/>
    </location>
</feature>
<evidence type="ECO:0000256" key="2">
    <source>
        <dbReference type="SAM" id="Phobius"/>
    </source>
</evidence>
<feature type="transmembrane region" description="Helical" evidence="2">
    <location>
        <begin position="69"/>
        <end position="91"/>
    </location>
</feature>
<keyword evidence="2" id="KW-0812">Transmembrane</keyword>
<evidence type="ECO:0000256" key="1">
    <source>
        <dbReference type="SAM" id="MobiDB-lite"/>
    </source>
</evidence>
<feature type="transmembrane region" description="Helical" evidence="2">
    <location>
        <begin position="191"/>
        <end position="221"/>
    </location>
</feature>
<feature type="transmembrane region" description="Helical" evidence="2">
    <location>
        <begin position="233"/>
        <end position="252"/>
    </location>
</feature>
<name>A0A7G2C3L1_9TRYP</name>
<proteinExistence type="predicted"/>
<keyword evidence="4" id="KW-1185">Reference proteome</keyword>
<feature type="transmembrane region" description="Helical" evidence="2">
    <location>
        <begin position="133"/>
        <end position="161"/>
    </location>
</feature>
<evidence type="ECO:0000313" key="4">
    <source>
        <dbReference type="Proteomes" id="UP000515908"/>
    </source>
</evidence>
<gene>
    <name evidence="3" type="ORF">ADEAN_000129700</name>
</gene>
<accession>A0A7G2C3L1</accession>
<organism evidence="3 4">
    <name type="scientific">Angomonas deanei</name>
    <dbReference type="NCBI Taxonomy" id="59799"/>
    <lineage>
        <taxon>Eukaryota</taxon>
        <taxon>Discoba</taxon>
        <taxon>Euglenozoa</taxon>
        <taxon>Kinetoplastea</taxon>
        <taxon>Metakinetoplastina</taxon>
        <taxon>Trypanosomatida</taxon>
        <taxon>Trypanosomatidae</taxon>
        <taxon>Strigomonadinae</taxon>
        <taxon>Angomonas</taxon>
    </lineage>
</organism>
<sequence>MSHTDSLSGSFASTSETSLPEKEPTEVVPPVMIVPVSAPVETTLPLSATDVEGCLSEIGCTPAYTRATLLAFNAVALVLAVLSVVAPFSILEKEGVTTLCPQDGLHRSCSWRSMLDSRQYQHVYALKSGLTTFAFIGAILMEFSFLVFVPALVLSAVFLYLNRVHSRQEQQDTANETLSTEDRRYRALTRVYYDVITIKALFATTLVSCVCSFATTVLYFIQLSKDEGVTVAVGPMMALMSTVLYLAALLLIPVCKVAHHDCFDELFKE</sequence>
<dbReference type="AlphaFoldDB" id="A0A7G2C3L1"/>
<evidence type="ECO:0000313" key="3">
    <source>
        <dbReference type="EMBL" id="CAD2213854.1"/>
    </source>
</evidence>
<feature type="compositionally biased region" description="Polar residues" evidence="1">
    <location>
        <begin position="1"/>
        <end position="18"/>
    </location>
</feature>
<keyword evidence="2" id="KW-0472">Membrane</keyword>
<dbReference type="Proteomes" id="UP000515908">
    <property type="component" value="Chromosome 02"/>
</dbReference>
<dbReference type="VEuPathDB" id="TriTrypDB:ADEAN_000129700"/>
<dbReference type="EMBL" id="LR877146">
    <property type="protein sequence ID" value="CAD2213854.1"/>
    <property type="molecule type" value="Genomic_DNA"/>
</dbReference>
<keyword evidence="2" id="KW-1133">Transmembrane helix</keyword>
<protein>
    <submittedName>
        <fullName evidence="3">Uncharacterized protein</fullName>
    </submittedName>
</protein>